<feature type="chain" id="PRO_5003331686" evidence="9">
    <location>
        <begin position="26"/>
        <end position="535"/>
    </location>
</feature>
<evidence type="ECO:0000256" key="4">
    <source>
        <dbReference type="ARBA" id="ARBA00022452"/>
    </source>
</evidence>
<evidence type="ECO:0000256" key="5">
    <source>
        <dbReference type="ARBA" id="ARBA00022692"/>
    </source>
</evidence>
<keyword evidence="7" id="KW-0472">Membrane</keyword>
<evidence type="ECO:0000313" key="11">
    <source>
        <dbReference type="EMBL" id="EGK70076.1"/>
    </source>
</evidence>
<dbReference type="Pfam" id="PF08479">
    <property type="entry name" value="POTRA_2"/>
    <property type="match status" value="1"/>
</dbReference>
<dbReference type="InterPro" id="IPR013686">
    <property type="entry name" value="Polypept-transport_assoc_ShlB"/>
</dbReference>
<evidence type="ECO:0000313" key="12">
    <source>
        <dbReference type="Proteomes" id="UP000005019"/>
    </source>
</evidence>
<evidence type="ECO:0000256" key="8">
    <source>
        <dbReference type="ARBA" id="ARBA00023237"/>
    </source>
</evidence>
<evidence type="ECO:0000256" key="1">
    <source>
        <dbReference type="ARBA" id="ARBA00004442"/>
    </source>
</evidence>
<keyword evidence="9" id="KW-0732">Signal</keyword>
<dbReference type="GO" id="GO:0008320">
    <property type="term" value="F:protein transmembrane transporter activity"/>
    <property type="evidence" value="ECO:0007669"/>
    <property type="project" value="TreeGrafter"/>
</dbReference>
<dbReference type="InterPro" id="IPR051544">
    <property type="entry name" value="TPS_OM_transporter"/>
</dbReference>
<dbReference type="Pfam" id="PF03865">
    <property type="entry name" value="ShlB"/>
    <property type="match status" value="1"/>
</dbReference>
<dbReference type="GO" id="GO:0009279">
    <property type="term" value="C:cell outer membrane"/>
    <property type="evidence" value="ECO:0007669"/>
    <property type="project" value="UniProtKB-SubCell"/>
</dbReference>
<keyword evidence="3" id="KW-0813">Transport</keyword>
<dbReference type="Proteomes" id="UP000005019">
    <property type="component" value="Unassembled WGS sequence"/>
</dbReference>
<keyword evidence="5" id="KW-0812">Transmembrane</keyword>
<dbReference type="eggNOG" id="COG2831">
    <property type="taxonomic scope" value="Bacteria"/>
</dbReference>
<evidence type="ECO:0000259" key="10">
    <source>
        <dbReference type="PROSITE" id="PS51779"/>
    </source>
</evidence>
<dbReference type="InterPro" id="IPR005565">
    <property type="entry name" value="Hemolysn_activator_HlyB_C"/>
</dbReference>
<proteinExistence type="inferred from homology"/>
<dbReference type="GO" id="GO:0046819">
    <property type="term" value="P:protein secretion by the type V secretion system"/>
    <property type="evidence" value="ECO:0007669"/>
    <property type="project" value="TreeGrafter"/>
</dbReference>
<feature type="domain" description="POTRA" evidence="10">
    <location>
        <begin position="31"/>
        <end position="106"/>
    </location>
</feature>
<keyword evidence="6" id="KW-0653">Protein transport</keyword>
<evidence type="ECO:0000256" key="3">
    <source>
        <dbReference type="ARBA" id="ARBA00022448"/>
    </source>
</evidence>
<accession>F5RI94</accession>
<evidence type="ECO:0000256" key="9">
    <source>
        <dbReference type="SAM" id="SignalP"/>
    </source>
</evidence>
<reference evidence="11 12" key="1">
    <citation type="journal article" date="2011" name="J. Bacteriol.">
        <title>Genome sequence of Methyloversatilis universalis FAM5T, a methylotrophic representative of the order Rhodocyclales.</title>
        <authorList>
            <person name="Kittichotirat W."/>
            <person name="Good N.M."/>
            <person name="Hall R."/>
            <person name="Bringel F."/>
            <person name="Lajus A."/>
            <person name="Medigue C."/>
            <person name="Smalley N.E."/>
            <person name="Beck D."/>
            <person name="Bumgarner R."/>
            <person name="Vuilleumier S."/>
            <person name="Kalyuzhnaya M.G."/>
        </authorList>
    </citation>
    <scope>NUCLEOTIDE SEQUENCE [LARGE SCALE GENOMIC DNA]</scope>
    <source>
        <strain evidence="12">ATCC BAA-1314 / JCM 13912 / FAM5</strain>
    </source>
</reference>
<keyword evidence="4" id="KW-1134">Transmembrane beta strand</keyword>
<dbReference type="EMBL" id="AFHG01000059">
    <property type="protein sequence ID" value="EGK70076.1"/>
    <property type="molecule type" value="Genomic_DNA"/>
</dbReference>
<dbReference type="RefSeq" id="WP_008064901.1">
    <property type="nucleotide sequence ID" value="NZ_AFHG01000059.1"/>
</dbReference>
<comment type="similarity">
    <text evidence="2">Belongs to the TPS (TC 1.B.20) family.</text>
</comment>
<feature type="signal peptide" evidence="9">
    <location>
        <begin position="1"/>
        <end position="25"/>
    </location>
</feature>
<organism evidence="11 12">
    <name type="scientific">Methyloversatilis universalis (strain ATCC BAA-1314 / DSM 25237 / JCM 13912 / CCUG 52030 / FAM5)</name>
    <dbReference type="NCBI Taxonomy" id="1000565"/>
    <lineage>
        <taxon>Bacteria</taxon>
        <taxon>Pseudomonadati</taxon>
        <taxon>Pseudomonadota</taxon>
        <taxon>Betaproteobacteria</taxon>
        <taxon>Nitrosomonadales</taxon>
        <taxon>Sterolibacteriaceae</taxon>
        <taxon>Methyloversatilis</taxon>
    </lineage>
</organism>
<keyword evidence="8" id="KW-0998">Cell outer membrane</keyword>
<dbReference type="STRING" id="1000565.METUNv1_04044"/>
<dbReference type="PANTHER" id="PTHR34597">
    <property type="entry name" value="SLR1661 PROTEIN"/>
    <property type="match status" value="1"/>
</dbReference>
<dbReference type="AlphaFoldDB" id="F5RI94"/>
<dbReference type="OrthoDB" id="5664954at2"/>
<dbReference type="PANTHER" id="PTHR34597:SF6">
    <property type="entry name" value="BLR6126 PROTEIN"/>
    <property type="match status" value="1"/>
</dbReference>
<dbReference type="PROSITE" id="PS51779">
    <property type="entry name" value="POTRA"/>
    <property type="match status" value="1"/>
</dbReference>
<name>F5RI94_METUF</name>
<dbReference type="Gene3D" id="3.10.20.310">
    <property type="entry name" value="membrane protein fhac"/>
    <property type="match status" value="1"/>
</dbReference>
<keyword evidence="12" id="KW-1185">Reference proteome</keyword>
<gene>
    <name evidence="11" type="ORF">METUNv1_04044</name>
</gene>
<evidence type="ECO:0000256" key="6">
    <source>
        <dbReference type="ARBA" id="ARBA00022927"/>
    </source>
</evidence>
<dbReference type="GO" id="GO:0098046">
    <property type="term" value="C:type V protein secretion system complex"/>
    <property type="evidence" value="ECO:0007669"/>
    <property type="project" value="TreeGrafter"/>
</dbReference>
<dbReference type="InterPro" id="IPR034746">
    <property type="entry name" value="POTRA"/>
</dbReference>
<sequence length="535" mass="58323">MSGPISRCIRLCATLFALCIHSASAQDAGRFDILEFVVEGNTVLPPEAVERAVYPHLGPRRNAADVNAAAAALEKAYQDAGYMTVAVGIPEQATDSGVITLEVTEGRIERLRVTGAEYTLPSAVRDAAPSLAEGGVPHFPDVQEDLGRLGRNADLRVTPLLQPGRIPGSVNVELRMEDSSPLHGSIELNNKRSADTETGRLEATLRYDNLWQRRHSIGLTYFSSPRNRDEVEVFGLNYAAPVGDGILAAFFARSNSNVPTQFDTASLGRGDTLGARYVRPLPDRGRGFFHSISLGLDYKDNDQDTRGIGGTAFVISQPVRYWVMSAQYGITLPFESGARLRLGTTLSAGSTGLNERYIDCNGVRAEQFACRRAGATPSFFVSRFELEGSYPFAGGWLVSARADAQRTSDPLINSEQFSAGGVDSVRGYLESERMGDEGERLRLELATPTRPFFDAAFALNALMFYDWAGVRIREAFAGQDPRSALESAGLGLRLLTPRGFKLHADWAYALRDGAVGNGRTREGDHRLLLKLAYEF</sequence>
<comment type="subcellular location">
    <subcellularLocation>
        <location evidence="1">Cell outer membrane</location>
    </subcellularLocation>
</comment>
<dbReference type="Gene3D" id="2.40.160.50">
    <property type="entry name" value="membrane protein fhac: a member of the omp85/tpsb transporter family"/>
    <property type="match status" value="1"/>
</dbReference>
<evidence type="ECO:0000256" key="7">
    <source>
        <dbReference type="ARBA" id="ARBA00023136"/>
    </source>
</evidence>
<comment type="caution">
    <text evidence="11">The sequence shown here is derived from an EMBL/GenBank/DDBJ whole genome shotgun (WGS) entry which is preliminary data.</text>
</comment>
<evidence type="ECO:0000256" key="2">
    <source>
        <dbReference type="ARBA" id="ARBA00009055"/>
    </source>
</evidence>
<protein>
    <submittedName>
        <fullName evidence="11">Hemolysin activation/secretion protein</fullName>
    </submittedName>
</protein>